<dbReference type="AlphaFoldDB" id="A0AAE0YKB7"/>
<reference evidence="1" key="1">
    <citation type="journal article" date="2023" name="G3 (Bethesda)">
        <title>A reference genome for the long-term kleptoplast-retaining sea slug Elysia crispata morphotype clarki.</title>
        <authorList>
            <person name="Eastman K.E."/>
            <person name="Pendleton A.L."/>
            <person name="Shaikh M.A."/>
            <person name="Suttiyut T."/>
            <person name="Ogas R."/>
            <person name="Tomko P."/>
            <person name="Gavelis G."/>
            <person name="Widhalm J.R."/>
            <person name="Wisecaver J.H."/>
        </authorList>
    </citation>
    <scope>NUCLEOTIDE SEQUENCE</scope>
    <source>
        <strain evidence="1">ECLA1</strain>
    </source>
</reference>
<evidence type="ECO:0000313" key="2">
    <source>
        <dbReference type="Proteomes" id="UP001283361"/>
    </source>
</evidence>
<proteinExistence type="predicted"/>
<dbReference type="Proteomes" id="UP001283361">
    <property type="component" value="Unassembled WGS sequence"/>
</dbReference>
<dbReference type="PANTHER" id="PTHR46601">
    <property type="entry name" value="ULP_PROTEASE DOMAIN-CONTAINING PROTEIN"/>
    <property type="match status" value="1"/>
</dbReference>
<keyword evidence="2" id="KW-1185">Reference proteome</keyword>
<name>A0AAE0YKB7_9GAST</name>
<dbReference type="PANTHER" id="PTHR46601:SF1">
    <property type="entry name" value="ADF-H DOMAIN-CONTAINING PROTEIN"/>
    <property type="match status" value="1"/>
</dbReference>
<evidence type="ECO:0000313" key="1">
    <source>
        <dbReference type="EMBL" id="KAK3748582.1"/>
    </source>
</evidence>
<sequence>MLVMDFAGYATEVKSAHFGKGQWTLHPIVAFFNDPSLECLRQHVIMVFPDDTAHDYHAVQKFTEVALKNFISPIKELIMWSDGCATQYKGKGSFADLSLSSAFSPKVQRCYFSSEHGKGEADGATGILSQVMSRAVSEGCVFCNAKDMFNWASQIWRKQLDPAPQHSILLITMTSPETDPEQMWQFYLEPDLFIK</sequence>
<dbReference type="EMBL" id="JAWDGP010006009">
    <property type="protein sequence ID" value="KAK3748582.1"/>
    <property type="molecule type" value="Genomic_DNA"/>
</dbReference>
<gene>
    <name evidence="1" type="ORF">RRG08_011664</name>
</gene>
<organism evidence="1 2">
    <name type="scientific">Elysia crispata</name>
    <name type="common">lettuce slug</name>
    <dbReference type="NCBI Taxonomy" id="231223"/>
    <lineage>
        <taxon>Eukaryota</taxon>
        <taxon>Metazoa</taxon>
        <taxon>Spiralia</taxon>
        <taxon>Lophotrochozoa</taxon>
        <taxon>Mollusca</taxon>
        <taxon>Gastropoda</taxon>
        <taxon>Heterobranchia</taxon>
        <taxon>Euthyneura</taxon>
        <taxon>Panpulmonata</taxon>
        <taxon>Sacoglossa</taxon>
        <taxon>Placobranchoidea</taxon>
        <taxon>Plakobranchidae</taxon>
        <taxon>Elysia</taxon>
    </lineage>
</organism>
<accession>A0AAE0YKB7</accession>
<comment type="caution">
    <text evidence="1">The sequence shown here is derived from an EMBL/GenBank/DDBJ whole genome shotgun (WGS) entry which is preliminary data.</text>
</comment>
<protein>
    <submittedName>
        <fullName evidence="1">Uncharacterized protein</fullName>
    </submittedName>
</protein>